<accession>A0A939K5A9</accession>
<sequence length="193" mass="21431">MTPQRQDDNTVEKKIAILLTDGFEEVEMTEPRKALEAEGFQTHLISPKNGEVRGWDETEWGNTFPTDLPLAGADPAQYDALLLPGGVMNPDTLRQDQQAVRFIQHFFETRKPVAAICHAPILLIEADVVRGKELTSFPSIQTDLRNAGANWVDREVVTDGNLITSRNPHDIPAFNQAFINVLKEGKRVGSTVA</sequence>
<dbReference type="PANTHER" id="PTHR42733">
    <property type="entry name" value="DJ-1 PROTEIN"/>
    <property type="match status" value="1"/>
</dbReference>
<keyword evidence="4" id="KW-1185">Reference proteome</keyword>
<reference evidence="3" key="1">
    <citation type="submission" date="2021-03" db="EMBL/GenBank/DDBJ databases">
        <title>Fibrella sp. HMF5335 genome sequencing and assembly.</title>
        <authorList>
            <person name="Kang H."/>
            <person name="Kim H."/>
            <person name="Bae S."/>
            <person name="Joh K."/>
        </authorList>
    </citation>
    <scope>NUCLEOTIDE SEQUENCE</scope>
    <source>
        <strain evidence="3">HMF5335</strain>
    </source>
</reference>
<dbReference type="Gene3D" id="3.40.50.880">
    <property type="match status" value="1"/>
</dbReference>
<dbReference type="InterPro" id="IPR029062">
    <property type="entry name" value="Class_I_gatase-like"/>
</dbReference>
<evidence type="ECO:0000313" key="4">
    <source>
        <dbReference type="Proteomes" id="UP000664034"/>
    </source>
</evidence>
<name>A0A939K5A9_9BACT</name>
<protein>
    <submittedName>
        <fullName evidence="3">Type 1 glutamine amidotransferase</fullName>
    </submittedName>
</protein>
<dbReference type="PANTHER" id="PTHR42733:SF12">
    <property type="entry name" value="PROTEINASE"/>
    <property type="match status" value="1"/>
</dbReference>
<evidence type="ECO:0000256" key="1">
    <source>
        <dbReference type="ARBA" id="ARBA00008542"/>
    </source>
</evidence>
<dbReference type="EMBL" id="JAFMYV010000004">
    <property type="protein sequence ID" value="MBO0937061.1"/>
    <property type="molecule type" value="Genomic_DNA"/>
</dbReference>
<keyword evidence="3" id="KW-0315">Glutamine amidotransferase</keyword>
<gene>
    <name evidence="3" type="ORF">J2I47_10940</name>
</gene>
<comment type="caution">
    <text evidence="3">The sequence shown here is derived from an EMBL/GenBank/DDBJ whole genome shotgun (WGS) entry which is preliminary data.</text>
</comment>
<dbReference type="InterPro" id="IPR006286">
    <property type="entry name" value="C56_PfpI-like"/>
</dbReference>
<organism evidence="3 4">
    <name type="scientific">Fibrella rubiginis</name>
    <dbReference type="NCBI Taxonomy" id="2817060"/>
    <lineage>
        <taxon>Bacteria</taxon>
        <taxon>Pseudomonadati</taxon>
        <taxon>Bacteroidota</taxon>
        <taxon>Cytophagia</taxon>
        <taxon>Cytophagales</taxon>
        <taxon>Spirosomataceae</taxon>
        <taxon>Fibrella</taxon>
    </lineage>
</organism>
<dbReference type="Pfam" id="PF01965">
    <property type="entry name" value="DJ-1_PfpI"/>
    <property type="match status" value="1"/>
</dbReference>
<feature type="domain" description="DJ-1/PfpI" evidence="2">
    <location>
        <begin position="13"/>
        <end position="179"/>
    </location>
</feature>
<dbReference type="SUPFAM" id="SSF52317">
    <property type="entry name" value="Class I glutamine amidotransferase-like"/>
    <property type="match status" value="1"/>
</dbReference>
<dbReference type="CDD" id="cd03134">
    <property type="entry name" value="GATase1_PfpI_like"/>
    <property type="match status" value="1"/>
</dbReference>
<dbReference type="Proteomes" id="UP000664034">
    <property type="component" value="Unassembled WGS sequence"/>
</dbReference>
<proteinExistence type="inferred from homology"/>
<comment type="similarity">
    <text evidence="1">Belongs to the peptidase C56 family.</text>
</comment>
<dbReference type="PROSITE" id="PS51276">
    <property type="entry name" value="PEPTIDASE_C56_PFPI"/>
    <property type="match status" value="1"/>
</dbReference>
<evidence type="ECO:0000259" key="2">
    <source>
        <dbReference type="Pfam" id="PF01965"/>
    </source>
</evidence>
<evidence type="ECO:0000313" key="3">
    <source>
        <dbReference type="EMBL" id="MBO0937061.1"/>
    </source>
</evidence>
<dbReference type="AlphaFoldDB" id="A0A939K5A9"/>
<dbReference type="NCBIfam" id="TIGR01382">
    <property type="entry name" value="PfpI"/>
    <property type="match status" value="1"/>
</dbReference>
<dbReference type="InterPro" id="IPR002818">
    <property type="entry name" value="DJ-1/PfpI"/>
</dbReference>